<evidence type="ECO:0000256" key="3">
    <source>
        <dbReference type="ARBA" id="ARBA00022475"/>
    </source>
</evidence>
<evidence type="ECO:0000259" key="9">
    <source>
        <dbReference type="PROSITE" id="PS50928"/>
    </source>
</evidence>
<dbReference type="AlphaFoldDB" id="A0A2P9AM87"/>
<evidence type="ECO:0000256" key="8">
    <source>
        <dbReference type="SAM" id="MobiDB-lite"/>
    </source>
</evidence>
<dbReference type="InterPro" id="IPR035906">
    <property type="entry name" value="MetI-like_sf"/>
</dbReference>
<dbReference type="GO" id="GO:0055085">
    <property type="term" value="P:transmembrane transport"/>
    <property type="evidence" value="ECO:0007669"/>
    <property type="project" value="InterPro"/>
</dbReference>
<feature type="domain" description="ABC transmembrane type-1" evidence="9">
    <location>
        <begin position="94"/>
        <end position="283"/>
    </location>
</feature>
<keyword evidence="6 7" id="KW-0472">Membrane</keyword>
<keyword evidence="3" id="KW-1003">Cell membrane</keyword>
<proteinExistence type="inferred from homology"/>
<keyword evidence="5 7" id="KW-1133">Transmembrane helix</keyword>
<dbReference type="SUPFAM" id="SSF161098">
    <property type="entry name" value="MetI-like"/>
    <property type="match status" value="1"/>
</dbReference>
<dbReference type="RefSeq" id="WP_123149310.1">
    <property type="nucleotide sequence ID" value="NZ_FUIG01000034.1"/>
</dbReference>
<dbReference type="CDD" id="cd06261">
    <property type="entry name" value="TM_PBP2"/>
    <property type="match status" value="1"/>
</dbReference>
<gene>
    <name evidence="10" type="primary">appC</name>
    <name evidence="10" type="ORF">BQ8482_270011</name>
</gene>
<feature type="transmembrane region" description="Helical" evidence="7">
    <location>
        <begin position="257"/>
        <end position="279"/>
    </location>
</feature>
<evidence type="ECO:0000313" key="10">
    <source>
        <dbReference type="EMBL" id="SJM32264.1"/>
    </source>
</evidence>
<dbReference type="PROSITE" id="PS50928">
    <property type="entry name" value="ABC_TM1"/>
    <property type="match status" value="1"/>
</dbReference>
<keyword evidence="11" id="KW-1185">Reference proteome</keyword>
<comment type="similarity">
    <text evidence="7">Belongs to the binding-protein-dependent transport system permease family.</text>
</comment>
<evidence type="ECO:0000256" key="7">
    <source>
        <dbReference type="RuleBase" id="RU363032"/>
    </source>
</evidence>
<dbReference type="InterPro" id="IPR000515">
    <property type="entry name" value="MetI-like"/>
</dbReference>
<evidence type="ECO:0000256" key="1">
    <source>
        <dbReference type="ARBA" id="ARBA00004651"/>
    </source>
</evidence>
<dbReference type="GO" id="GO:0005886">
    <property type="term" value="C:plasma membrane"/>
    <property type="evidence" value="ECO:0007669"/>
    <property type="project" value="UniProtKB-SubCell"/>
</dbReference>
<sequence length="295" mass="31881">MSATARKSTAIQSSRKSDSPGTRIWRAFWKRLTVRIALLVIGGFVVISALAPWLTRYEPETMDLINVMAPASWEHWLGTDENGRDILTRLIYGGRASLAVGLVSMIGAVVLGSTLGALAGFFGGWIDTVVSRFIDGMLSIPLFFFLLTVLSLFGSSLPNLVLVIALTGWMSVARIVRGEVTANREHQYVEAATALGASRSWILFRHVLPQSTPSIIVAATLGIAYAIIAESALSYLGLGVRPPTPSWGNMLSEARGFIWQDPLLTLYPGSLIFLSVLAFNTIGDGLRDATDPRAS</sequence>
<dbReference type="InterPro" id="IPR050366">
    <property type="entry name" value="BP-dependent_transpt_permease"/>
</dbReference>
<keyword evidence="2 7" id="KW-0813">Transport</keyword>
<dbReference type="PANTHER" id="PTHR43386">
    <property type="entry name" value="OLIGOPEPTIDE TRANSPORT SYSTEM PERMEASE PROTEIN APPC"/>
    <property type="match status" value="1"/>
</dbReference>
<evidence type="ECO:0000256" key="2">
    <source>
        <dbReference type="ARBA" id="ARBA00022448"/>
    </source>
</evidence>
<dbReference type="Proteomes" id="UP000245698">
    <property type="component" value="Unassembled WGS sequence"/>
</dbReference>
<dbReference type="EMBL" id="FUIG01000034">
    <property type="protein sequence ID" value="SJM32264.1"/>
    <property type="molecule type" value="Genomic_DNA"/>
</dbReference>
<feature type="transmembrane region" description="Helical" evidence="7">
    <location>
        <begin position="133"/>
        <end position="153"/>
    </location>
</feature>
<evidence type="ECO:0000256" key="4">
    <source>
        <dbReference type="ARBA" id="ARBA00022692"/>
    </source>
</evidence>
<dbReference type="Pfam" id="PF00528">
    <property type="entry name" value="BPD_transp_1"/>
    <property type="match status" value="1"/>
</dbReference>
<dbReference type="PANTHER" id="PTHR43386:SF23">
    <property type="entry name" value="ABC TRANSPORTER"/>
    <property type="match status" value="1"/>
</dbReference>
<feature type="transmembrane region" description="Helical" evidence="7">
    <location>
        <begin position="32"/>
        <end position="54"/>
    </location>
</feature>
<dbReference type="Gene3D" id="1.10.3720.10">
    <property type="entry name" value="MetI-like"/>
    <property type="match status" value="1"/>
</dbReference>
<name>A0A2P9AM87_9HYPH</name>
<feature type="region of interest" description="Disordered" evidence="8">
    <location>
        <begin position="1"/>
        <end position="20"/>
    </location>
</feature>
<keyword evidence="4 7" id="KW-0812">Transmembrane</keyword>
<feature type="transmembrane region" description="Helical" evidence="7">
    <location>
        <begin position="98"/>
        <end position="121"/>
    </location>
</feature>
<feature type="transmembrane region" description="Helical" evidence="7">
    <location>
        <begin position="159"/>
        <end position="176"/>
    </location>
</feature>
<accession>A0A2P9AM87</accession>
<evidence type="ECO:0000313" key="11">
    <source>
        <dbReference type="Proteomes" id="UP000245698"/>
    </source>
</evidence>
<feature type="compositionally biased region" description="Polar residues" evidence="8">
    <location>
        <begin position="1"/>
        <end position="14"/>
    </location>
</feature>
<reference evidence="11" key="1">
    <citation type="submission" date="2016-12" db="EMBL/GenBank/DDBJ databases">
        <authorList>
            <person name="Brunel B."/>
        </authorList>
    </citation>
    <scope>NUCLEOTIDE SEQUENCE [LARGE SCALE GENOMIC DNA]</scope>
</reference>
<organism evidence="10 11">
    <name type="scientific">Mesorhizobium delmotii</name>
    <dbReference type="NCBI Taxonomy" id="1631247"/>
    <lineage>
        <taxon>Bacteria</taxon>
        <taxon>Pseudomonadati</taxon>
        <taxon>Pseudomonadota</taxon>
        <taxon>Alphaproteobacteria</taxon>
        <taxon>Hyphomicrobiales</taxon>
        <taxon>Phyllobacteriaceae</taxon>
        <taxon>Mesorhizobium</taxon>
    </lineage>
</organism>
<evidence type="ECO:0000256" key="5">
    <source>
        <dbReference type="ARBA" id="ARBA00022989"/>
    </source>
</evidence>
<dbReference type="Pfam" id="PF12911">
    <property type="entry name" value="OppC_N"/>
    <property type="match status" value="1"/>
</dbReference>
<evidence type="ECO:0000256" key="6">
    <source>
        <dbReference type="ARBA" id="ARBA00023136"/>
    </source>
</evidence>
<dbReference type="InterPro" id="IPR025966">
    <property type="entry name" value="OppC_N"/>
</dbReference>
<feature type="transmembrane region" description="Helical" evidence="7">
    <location>
        <begin position="215"/>
        <end position="237"/>
    </location>
</feature>
<comment type="subcellular location">
    <subcellularLocation>
        <location evidence="1 7">Cell membrane</location>
        <topology evidence="1 7">Multi-pass membrane protein</topology>
    </subcellularLocation>
</comment>
<protein>
    <submittedName>
        <fullName evidence="10">Oligopeptide transport system permease protein AppC</fullName>
    </submittedName>
</protein>